<dbReference type="InterPro" id="IPR025487">
    <property type="entry name" value="DUF4379"/>
</dbReference>
<evidence type="ECO:0000259" key="1">
    <source>
        <dbReference type="Pfam" id="PF14311"/>
    </source>
</evidence>
<dbReference type="PANTHER" id="PTHR37317">
    <property type="entry name" value="BLR8090 PROTEIN"/>
    <property type="match status" value="1"/>
</dbReference>
<sequence>MKKTLREFCDENGQSQLLEQWDIPRNLPLTPDLVTYGSKRKVWWRCKKGHSWQAAVYTRTGSGTGCPVCAGKVAQTGENDLATLFPELACQWHPIKNGSLTPEQVLPGSHRMVWWICEKGHEWRAQVKSRVVGCGCPVCANREIHPAENDLATQYPRLAVQWHPTKNGAITPDTVAPGTTRKVWWRCEKGHEWQASVASRTCGGSGCPVCAGKRVIAGENDLASQFPAIAAQWHPSKNETLTPQQVTPSSNRKVWWRCEKGHDYQAAVGARTMSGSGCPYCAGRKVLPGFNDLATLEPEVSRQWHPTLNGILTPEMVTAGSHRKVWWECDQGHAWQAAIYSRTGPKKCGCPICAGRISKNRLARYRAVMAKEVMGV</sequence>
<dbReference type="Proteomes" id="UP000195897">
    <property type="component" value="Unassembled WGS sequence"/>
</dbReference>
<evidence type="ECO:0000313" key="2">
    <source>
        <dbReference type="EMBL" id="OUP51762.1"/>
    </source>
</evidence>
<dbReference type="EMBL" id="NFKK01000017">
    <property type="protein sequence ID" value="OUP51762.1"/>
    <property type="molecule type" value="Genomic_DNA"/>
</dbReference>
<organism evidence="2 3">
    <name type="scientific">Butyricicoccus pullicaecorum</name>
    <dbReference type="NCBI Taxonomy" id="501571"/>
    <lineage>
        <taxon>Bacteria</taxon>
        <taxon>Bacillati</taxon>
        <taxon>Bacillota</taxon>
        <taxon>Clostridia</taxon>
        <taxon>Eubacteriales</taxon>
        <taxon>Butyricicoccaceae</taxon>
        <taxon>Butyricicoccus</taxon>
    </lineage>
</organism>
<accession>A0A1Y4LCF2</accession>
<feature type="domain" description="Treble clef zinc finger" evidence="1">
    <location>
        <begin position="229"/>
        <end position="284"/>
    </location>
</feature>
<feature type="domain" description="Treble clef zinc finger" evidence="1">
    <location>
        <begin position="302"/>
        <end position="356"/>
    </location>
</feature>
<feature type="domain" description="Treble clef zinc finger" evidence="1">
    <location>
        <begin position="158"/>
        <end position="213"/>
    </location>
</feature>
<gene>
    <name evidence="2" type="ORF">B5F17_11560</name>
</gene>
<feature type="domain" description="Treble clef zinc finger" evidence="1">
    <location>
        <begin position="17"/>
        <end position="72"/>
    </location>
</feature>
<dbReference type="RefSeq" id="WP_087374016.1">
    <property type="nucleotide sequence ID" value="NZ_NFKK01000017.1"/>
</dbReference>
<feature type="domain" description="Treble clef zinc finger" evidence="1">
    <location>
        <begin position="88"/>
        <end position="142"/>
    </location>
</feature>
<dbReference type="AlphaFoldDB" id="A0A1Y4LCF2"/>
<dbReference type="Pfam" id="PF14311">
    <property type="entry name" value="DUF4379"/>
    <property type="match status" value="5"/>
</dbReference>
<reference evidence="3" key="1">
    <citation type="submission" date="2017-04" db="EMBL/GenBank/DDBJ databases">
        <title>Function of individual gut microbiota members based on whole genome sequencing of pure cultures obtained from chicken caecum.</title>
        <authorList>
            <person name="Medvecky M."/>
            <person name="Cejkova D."/>
            <person name="Polansky O."/>
            <person name="Karasova D."/>
            <person name="Kubasova T."/>
            <person name="Cizek A."/>
            <person name="Rychlik I."/>
        </authorList>
    </citation>
    <scope>NUCLEOTIDE SEQUENCE [LARGE SCALE GENOMIC DNA]</scope>
    <source>
        <strain evidence="3">An180</strain>
    </source>
</reference>
<proteinExistence type="predicted"/>
<evidence type="ECO:0000313" key="3">
    <source>
        <dbReference type="Proteomes" id="UP000195897"/>
    </source>
</evidence>
<comment type="caution">
    <text evidence="2">The sequence shown here is derived from an EMBL/GenBank/DDBJ whole genome shotgun (WGS) entry which is preliminary data.</text>
</comment>
<dbReference type="PANTHER" id="PTHR37317:SF1">
    <property type="entry name" value="ZINC-RIBBON DOMAIN-CONTAINING PROTEIN-RELATED"/>
    <property type="match status" value="1"/>
</dbReference>
<name>A0A1Y4LCF2_9FIRM</name>
<protein>
    <recommendedName>
        <fullName evidence="1">Treble clef zinc finger domain-containing protein</fullName>
    </recommendedName>
</protein>